<dbReference type="EMBL" id="CP022347">
    <property type="protein sequence ID" value="ASQ31189.1"/>
    <property type="molecule type" value="Genomic_DNA"/>
</dbReference>
<reference evidence="10 11" key="1">
    <citation type="submission" date="2017-07" db="EMBL/GenBank/DDBJ databases">
        <title>Analysis of two Campylobacter avium genomes and identification of a novel hippuricase gene.</title>
        <authorList>
            <person name="Miller W.G."/>
            <person name="Chapman M.H."/>
            <person name="Yee E."/>
            <person name="Revez J."/>
            <person name="Bono J.L."/>
            <person name="Rossi M."/>
        </authorList>
    </citation>
    <scope>NUCLEOTIDE SEQUENCE [LARGE SCALE GENOMIC DNA]</scope>
    <source>
        <strain evidence="10 11">LMG 24591</strain>
    </source>
</reference>
<dbReference type="InterPro" id="IPR038333">
    <property type="entry name" value="T1MK-like_N_sf"/>
</dbReference>
<dbReference type="Pfam" id="PF02384">
    <property type="entry name" value="N6_Mtase"/>
    <property type="match status" value="1"/>
</dbReference>
<dbReference type="PANTHER" id="PTHR42933">
    <property type="entry name" value="SLR6095 PROTEIN"/>
    <property type="match status" value="1"/>
</dbReference>
<evidence type="ECO:0000256" key="7">
    <source>
        <dbReference type="ARBA" id="ARBA00047942"/>
    </source>
</evidence>
<dbReference type="RefSeq" id="WP_094324327.1">
    <property type="nucleotide sequence ID" value="NZ_CP022347.1"/>
</dbReference>
<dbReference type="InterPro" id="IPR022749">
    <property type="entry name" value="D12N6_MeTrfase_N"/>
</dbReference>
<dbReference type="InterPro" id="IPR051537">
    <property type="entry name" value="DNA_Adenine_Mtase"/>
</dbReference>
<evidence type="ECO:0000256" key="2">
    <source>
        <dbReference type="ARBA" id="ARBA00011900"/>
    </source>
</evidence>
<dbReference type="PROSITE" id="PS00092">
    <property type="entry name" value="N6_MTASE"/>
    <property type="match status" value="1"/>
</dbReference>
<dbReference type="AlphaFoldDB" id="A0A222MZB0"/>
<evidence type="ECO:0000259" key="9">
    <source>
        <dbReference type="Pfam" id="PF12161"/>
    </source>
</evidence>
<dbReference type="GO" id="GO:0009007">
    <property type="term" value="F:site-specific DNA-methyltransferase (adenine-specific) activity"/>
    <property type="evidence" value="ECO:0007669"/>
    <property type="project" value="UniProtKB-EC"/>
</dbReference>
<dbReference type="InterPro" id="IPR003356">
    <property type="entry name" value="DNA_methylase_A-5"/>
</dbReference>
<sequence length="516" mass="58477">MINTKQRAELHKGIWKIANELRGSVDGWDFKSYVLGFLFYRFLCENLKNYVKSMGEDNYESLDDEIAKNGKAEITKAKGFFILPSELFENVLKSAEKSEYLENLNEHLNSVFANIQKSSEDLPTDKAQQNFKGLFDDMDLKSDKLGKSTVERNKKLARIMQAISEINFDYADSKIDAFGDAYEYLMGMYASSAGKSGGEFFTPQEVSEILARLTLHTVKEPNKVYDPACGSGSLLLQYKKILYKDPALGYFGQEINITSYNLARMNMLLHNVNFTKFSIAHDDTLIKPYHYDDEPFDVIVSNPPYSTKWEGDSNTVLINDPRYSPAGVLAPKSKSDFAFIMHSLAWLSNKGAAAIVIFPGILYREGAEKKIRGYLIKQNFIDSIIALPDNLFFGTGIATCIMVLKKNKQDSKVFFIDASKEYKKVTKKNVLTEQNRDTILKIYTERKDIEHIARSVSMEEIEANGYNLSVSSYIEPEDTREKIDIKALNAEITQIVARQSKLRLQIDAIIAELEGA</sequence>
<comment type="similarity">
    <text evidence="1">Belongs to the N(4)/N(6)-methyltransferase family.</text>
</comment>
<dbReference type="PRINTS" id="PR00507">
    <property type="entry name" value="N12N6MTFRASE"/>
</dbReference>
<keyword evidence="10" id="KW-0378">Hydrolase</keyword>
<dbReference type="Gene3D" id="1.20.1260.30">
    <property type="match status" value="1"/>
</dbReference>
<evidence type="ECO:0000313" key="10">
    <source>
        <dbReference type="EMBL" id="ASQ31189.1"/>
    </source>
</evidence>
<dbReference type="EC" id="2.1.1.72" evidence="2"/>
<dbReference type="InterPro" id="IPR002052">
    <property type="entry name" value="DNA_methylase_N6_adenine_CS"/>
</dbReference>
<dbReference type="NCBIfam" id="TIGR00497">
    <property type="entry name" value="hsdM"/>
    <property type="match status" value="1"/>
</dbReference>
<evidence type="ECO:0000256" key="4">
    <source>
        <dbReference type="ARBA" id="ARBA00022679"/>
    </source>
</evidence>
<dbReference type="GO" id="GO:0008170">
    <property type="term" value="F:N-methyltransferase activity"/>
    <property type="evidence" value="ECO:0007669"/>
    <property type="project" value="InterPro"/>
</dbReference>
<dbReference type="PANTHER" id="PTHR42933:SF1">
    <property type="entry name" value="SITE-SPECIFIC DNA-METHYLTRANSFERASE (ADENINE-SPECIFIC)"/>
    <property type="match status" value="1"/>
</dbReference>
<evidence type="ECO:0000256" key="6">
    <source>
        <dbReference type="ARBA" id="ARBA00022747"/>
    </source>
</evidence>
<dbReference type="InterPro" id="IPR004546">
    <property type="entry name" value="Restrct_endonuc_T1M"/>
</dbReference>
<gene>
    <name evidence="10" type="primary">hsdM2</name>
    <name evidence="10" type="ORF">CAV_1589</name>
</gene>
<feature type="domain" description="DNA methylase adenine-specific" evidence="8">
    <location>
        <begin position="174"/>
        <end position="481"/>
    </location>
</feature>
<dbReference type="Gene3D" id="3.40.50.150">
    <property type="entry name" value="Vaccinia Virus protein VP39"/>
    <property type="match status" value="1"/>
</dbReference>
<evidence type="ECO:0000259" key="8">
    <source>
        <dbReference type="Pfam" id="PF02384"/>
    </source>
</evidence>
<comment type="catalytic activity">
    <reaction evidence="7">
        <text>a 2'-deoxyadenosine in DNA + S-adenosyl-L-methionine = an N(6)-methyl-2'-deoxyadenosine in DNA + S-adenosyl-L-homocysteine + H(+)</text>
        <dbReference type="Rhea" id="RHEA:15197"/>
        <dbReference type="Rhea" id="RHEA-COMP:12418"/>
        <dbReference type="Rhea" id="RHEA-COMP:12419"/>
        <dbReference type="ChEBI" id="CHEBI:15378"/>
        <dbReference type="ChEBI" id="CHEBI:57856"/>
        <dbReference type="ChEBI" id="CHEBI:59789"/>
        <dbReference type="ChEBI" id="CHEBI:90615"/>
        <dbReference type="ChEBI" id="CHEBI:90616"/>
        <dbReference type="EC" id="2.1.1.72"/>
    </reaction>
</comment>
<dbReference type="InterPro" id="IPR029063">
    <property type="entry name" value="SAM-dependent_MTases_sf"/>
</dbReference>
<evidence type="ECO:0000256" key="5">
    <source>
        <dbReference type="ARBA" id="ARBA00022691"/>
    </source>
</evidence>
<dbReference type="KEGG" id="cavi:CAV_1589"/>
<keyword evidence="3" id="KW-0489">Methyltransferase</keyword>
<keyword evidence="6" id="KW-0680">Restriction system</keyword>
<evidence type="ECO:0000256" key="1">
    <source>
        <dbReference type="ARBA" id="ARBA00006594"/>
    </source>
</evidence>
<dbReference type="GO" id="GO:0009307">
    <property type="term" value="P:DNA restriction-modification system"/>
    <property type="evidence" value="ECO:0007669"/>
    <property type="project" value="UniProtKB-KW"/>
</dbReference>
<dbReference type="GO" id="GO:0032259">
    <property type="term" value="P:methylation"/>
    <property type="evidence" value="ECO:0007669"/>
    <property type="project" value="UniProtKB-KW"/>
</dbReference>
<dbReference type="GO" id="GO:0016787">
    <property type="term" value="F:hydrolase activity"/>
    <property type="evidence" value="ECO:0007669"/>
    <property type="project" value="UniProtKB-KW"/>
</dbReference>
<dbReference type="OrthoDB" id="9761012at2"/>
<keyword evidence="11" id="KW-1185">Reference proteome</keyword>
<feature type="domain" description="N6 adenine-specific DNA methyltransferase N-terminal" evidence="9">
    <location>
        <begin position="10"/>
        <end position="163"/>
    </location>
</feature>
<proteinExistence type="inferred from homology"/>
<dbReference type="GO" id="GO:0003677">
    <property type="term" value="F:DNA binding"/>
    <property type="evidence" value="ECO:0007669"/>
    <property type="project" value="InterPro"/>
</dbReference>
<protein>
    <recommendedName>
        <fullName evidence="2">site-specific DNA-methyltransferase (adenine-specific)</fullName>
        <ecNumber evidence="2">2.1.1.72</ecNumber>
    </recommendedName>
</protein>
<evidence type="ECO:0000256" key="3">
    <source>
        <dbReference type="ARBA" id="ARBA00022603"/>
    </source>
</evidence>
<dbReference type="Proteomes" id="UP000201169">
    <property type="component" value="Chromosome"/>
</dbReference>
<organism evidence="10 11">
    <name type="scientific">Campylobacter avium LMG 24591</name>
    <dbReference type="NCBI Taxonomy" id="522484"/>
    <lineage>
        <taxon>Bacteria</taxon>
        <taxon>Pseudomonadati</taxon>
        <taxon>Campylobacterota</taxon>
        <taxon>Epsilonproteobacteria</taxon>
        <taxon>Campylobacterales</taxon>
        <taxon>Campylobacteraceae</taxon>
        <taxon>Campylobacter</taxon>
    </lineage>
</organism>
<dbReference type="REBASE" id="212376">
    <property type="entry name" value="M.Cav24591ORF1589P"/>
</dbReference>
<evidence type="ECO:0000313" key="11">
    <source>
        <dbReference type="Proteomes" id="UP000201169"/>
    </source>
</evidence>
<dbReference type="CDD" id="cd02440">
    <property type="entry name" value="AdoMet_MTases"/>
    <property type="match status" value="1"/>
</dbReference>
<dbReference type="Pfam" id="PF12161">
    <property type="entry name" value="HsdM_N"/>
    <property type="match status" value="1"/>
</dbReference>
<keyword evidence="5" id="KW-0949">S-adenosyl-L-methionine</keyword>
<name>A0A222MZB0_9BACT</name>
<dbReference type="SUPFAM" id="SSF53335">
    <property type="entry name" value="S-adenosyl-L-methionine-dependent methyltransferases"/>
    <property type="match status" value="1"/>
</dbReference>
<keyword evidence="4" id="KW-0808">Transferase</keyword>
<accession>A0A222MZB0</accession>